<protein>
    <recommendedName>
        <fullName evidence="2">alpha-L-rhamnosidase</fullName>
        <ecNumber evidence="2">3.2.1.40</ecNumber>
    </recommendedName>
</protein>
<dbReference type="Pfam" id="PF08531">
    <property type="entry name" value="Bac_rhamnosid_N"/>
    <property type="match status" value="1"/>
</dbReference>
<accession>A0A7W9J5B6</accession>
<name>A0A7W9J5B6_9ACTN</name>
<dbReference type="Pfam" id="PF17390">
    <property type="entry name" value="Bac_rhamnosid_C"/>
    <property type="match status" value="1"/>
</dbReference>
<dbReference type="EC" id="3.2.1.40" evidence="2"/>
<dbReference type="EMBL" id="JACHMY010000001">
    <property type="protein sequence ID" value="MBB5835793.1"/>
    <property type="molecule type" value="Genomic_DNA"/>
</dbReference>
<comment type="caution">
    <text evidence="8">The sequence shown here is derived from an EMBL/GenBank/DDBJ whole genome shotgun (WGS) entry which is preliminary data.</text>
</comment>
<keyword evidence="9" id="KW-1185">Reference proteome</keyword>
<feature type="domain" description="Alpha-L-rhamnosidase C-terminal" evidence="7">
    <location>
        <begin position="747"/>
        <end position="811"/>
    </location>
</feature>
<evidence type="ECO:0000259" key="7">
    <source>
        <dbReference type="Pfam" id="PF17390"/>
    </source>
</evidence>
<evidence type="ECO:0000259" key="6">
    <source>
        <dbReference type="Pfam" id="PF17389"/>
    </source>
</evidence>
<dbReference type="Gene3D" id="2.60.40.10">
    <property type="entry name" value="Immunoglobulins"/>
    <property type="match status" value="1"/>
</dbReference>
<dbReference type="PIRSF" id="PIRSF010631">
    <property type="entry name" value="A-rhamnsds"/>
    <property type="match status" value="1"/>
</dbReference>
<evidence type="ECO:0000313" key="9">
    <source>
        <dbReference type="Proteomes" id="UP000549971"/>
    </source>
</evidence>
<dbReference type="Gene3D" id="2.60.420.10">
    <property type="entry name" value="Maltose phosphorylase, domain 3"/>
    <property type="match status" value="1"/>
</dbReference>
<dbReference type="InterPro" id="IPR008902">
    <property type="entry name" value="Rhamnosid_concanavalin"/>
</dbReference>
<dbReference type="InterPro" id="IPR013737">
    <property type="entry name" value="Bac_rhamnosid_N"/>
</dbReference>
<sequence length="847" mass="91326">MNPLGTGSRDPLLSWVVRSSGTGERQASREVEVARDADFTDLLWASGPQPGQEPNLRYGGAPLPSRTRAWWRVRVQGAAGETSLWSEPATFETGLLDPGEWSASWITHPDWAGDTDADALPLLAGEFRSGGPVAAARLYVAGLGICVPSLNGAKVTAAVLEPPYSDFARTIDYSTYDVTALLQDGPNVLGLRLGTGIAHVTAPPDRYTKFAATIARPRALAQLEILGEDGSIQRFVSDGTWRTALGPTRRSHWYGGEDYDARLVVADWDRPRGNRSDWAAAAVVPWEVELAARAAPPIQVVETITPVAMTNPAPGICVVDLGVNIAGWPLLDLTADAGHEIRIVPGEVLDGDGRVAQQEIGTPVESVYTTTAGQQSWHPEFMYHGFRFLELHGLPAGSGPEVCSGLVLRAGNESTGRFSCSNEVLDATHRIIDRAVQGNMFSVLTDCPHREKLGWLEETHLLFGVVSNGYDVQAYYRDLVRRMAEAQLDSGMVPDISPEFVVFDGGFRDDPNWGGAIVLAPWQLYRTYGDVATLRTYYPAMQRYLAYLQGKADGDLLDHGLGDWYSLEEKPPRAAVATWGYGQVAAAMAGIADVLGESGDADDHRKLLLRIRAAFHERFFDGADGYGRGQAINALALDLDAVPDELRTAVTARLAETISAAGDHLMVGEVSLPAVLRALSSGGHDELIYRVAARTDWPSYGYQFVHGATALTEAWDGPTTGASQNHFMLGAIDDWFVRRLAGIDQAADSVGYRHAVIRPAVVGDLTEASASIGTPYGPLASAWTRDDSSLRLEVDVPVGSTALVQVPLPDPSWSVEAAPESTVTKDGFHQIGSGHWSFRAAPSRSAR</sequence>
<dbReference type="InterPro" id="IPR012341">
    <property type="entry name" value="6hp_glycosidase-like_sf"/>
</dbReference>
<dbReference type="Gene3D" id="2.60.120.260">
    <property type="entry name" value="Galactose-binding domain-like"/>
    <property type="match status" value="2"/>
</dbReference>
<dbReference type="InterPro" id="IPR016007">
    <property type="entry name" value="Alpha_rhamnosid"/>
</dbReference>
<dbReference type="InterPro" id="IPR008928">
    <property type="entry name" value="6-hairpin_glycosidase_sf"/>
</dbReference>
<dbReference type="Proteomes" id="UP000549971">
    <property type="component" value="Unassembled WGS sequence"/>
</dbReference>
<evidence type="ECO:0000259" key="4">
    <source>
        <dbReference type="Pfam" id="PF05592"/>
    </source>
</evidence>
<gene>
    <name evidence="8" type="ORF">HDA39_002527</name>
</gene>
<feature type="domain" description="Alpha-L-rhamnosidase six-hairpin glycosidase" evidence="6">
    <location>
        <begin position="414"/>
        <end position="739"/>
    </location>
</feature>
<dbReference type="InterPro" id="IPR013783">
    <property type="entry name" value="Ig-like_fold"/>
</dbReference>
<dbReference type="RefSeq" id="WP_184795394.1">
    <property type="nucleotide sequence ID" value="NZ_JACHMY010000001.1"/>
</dbReference>
<keyword evidence="8" id="KW-0326">Glycosidase</keyword>
<evidence type="ECO:0000256" key="1">
    <source>
        <dbReference type="ARBA" id="ARBA00001445"/>
    </source>
</evidence>
<dbReference type="InterPro" id="IPR035396">
    <property type="entry name" value="Bac_rhamnosid6H"/>
</dbReference>
<dbReference type="Pfam" id="PF25788">
    <property type="entry name" value="Ig_Rha78A_N"/>
    <property type="match status" value="1"/>
</dbReference>
<comment type="catalytic activity">
    <reaction evidence="1">
        <text>Hydrolysis of terminal non-reducing alpha-L-rhamnose residues in alpha-L-rhamnosides.</text>
        <dbReference type="EC" id="3.2.1.40"/>
    </reaction>
</comment>
<dbReference type="PANTHER" id="PTHR33307">
    <property type="entry name" value="ALPHA-RHAMNOSIDASE (EUROFUNG)"/>
    <property type="match status" value="1"/>
</dbReference>
<dbReference type="AlphaFoldDB" id="A0A7W9J5B6"/>
<dbReference type="GO" id="GO:0005975">
    <property type="term" value="P:carbohydrate metabolic process"/>
    <property type="evidence" value="ECO:0007669"/>
    <property type="project" value="InterPro"/>
</dbReference>
<feature type="domain" description="Alpha-L-rhamnosidase concanavalin-like" evidence="4">
    <location>
        <begin position="314"/>
        <end position="401"/>
    </location>
</feature>
<dbReference type="Pfam" id="PF17389">
    <property type="entry name" value="Bac_rhamnosid6H"/>
    <property type="match status" value="1"/>
</dbReference>
<dbReference type="GO" id="GO:0030596">
    <property type="term" value="F:alpha-L-rhamnosidase activity"/>
    <property type="evidence" value="ECO:0007669"/>
    <property type="project" value="UniProtKB-EC"/>
</dbReference>
<dbReference type="InterPro" id="IPR035398">
    <property type="entry name" value="Bac_rhamnosid_C"/>
</dbReference>
<proteinExistence type="predicted"/>
<reference evidence="8 9" key="1">
    <citation type="submission" date="2020-08" db="EMBL/GenBank/DDBJ databases">
        <title>Sequencing the genomes of 1000 actinobacteria strains.</title>
        <authorList>
            <person name="Klenk H.-P."/>
        </authorList>
    </citation>
    <scope>NUCLEOTIDE SEQUENCE [LARGE SCALE GENOMIC DNA]</scope>
    <source>
        <strain evidence="8 9">DSM 28967</strain>
    </source>
</reference>
<dbReference type="SUPFAM" id="SSF48208">
    <property type="entry name" value="Six-hairpin glycosidases"/>
    <property type="match status" value="1"/>
</dbReference>
<dbReference type="Gene3D" id="1.50.10.10">
    <property type="match status" value="1"/>
</dbReference>
<feature type="domain" description="Bacterial alpha-L-rhamnosidase N-terminal" evidence="5">
    <location>
        <begin position="133"/>
        <end position="302"/>
    </location>
</feature>
<keyword evidence="3 8" id="KW-0378">Hydrolase</keyword>
<organism evidence="8 9">
    <name type="scientific">Kribbella italica</name>
    <dbReference type="NCBI Taxonomy" id="1540520"/>
    <lineage>
        <taxon>Bacteria</taxon>
        <taxon>Bacillati</taxon>
        <taxon>Actinomycetota</taxon>
        <taxon>Actinomycetes</taxon>
        <taxon>Propionibacteriales</taxon>
        <taxon>Kribbellaceae</taxon>
        <taxon>Kribbella</taxon>
    </lineage>
</organism>
<dbReference type="PANTHER" id="PTHR33307:SF11">
    <property type="entry name" value="ALPHA-L-RHAMNOSIDASE"/>
    <property type="match status" value="1"/>
</dbReference>
<evidence type="ECO:0000259" key="5">
    <source>
        <dbReference type="Pfam" id="PF08531"/>
    </source>
</evidence>
<evidence type="ECO:0000256" key="2">
    <source>
        <dbReference type="ARBA" id="ARBA00012652"/>
    </source>
</evidence>
<dbReference type="Pfam" id="PF05592">
    <property type="entry name" value="Bac_rhamnosid"/>
    <property type="match status" value="1"/>
</dbReference>
<evidence type="ECO:0000313" key="8">
    <source>
        <dbReference type="EMBL" id="MBB5835793.1"/>
    </source>
</evidence>
<evidence type="ECO:0000256" key="3">
    <source>
        <dbReference type="ARBA" id="ARBA00022801"/>
    </source>
</evidence>